<dbReference type="EMBL" id="LR914294">
    <property type="protein sequence ID" value="CAD7254954.1"/>
    <property type="molecule type" value="Genomic_DNA"/>
</dbReference>
<keyword evidence="2" id="KW-1185">Reference proteome</keyword>
<sequence length="116" mass="12787">MESACATPATRAKCAMTSVPNIALETNAKRSAPARTAANVTTSQSFRRGSTYLNDKGIRRRMQLLGWLERSAVRGALPGRNFRLRLSSELQLRRAVQRDGWGMRVPSWVDGAELPG</sequence>
<name>A0A7R9FU26_9CRUS</name>
<dbReference type="Proteomes" id="UP000677054">
    <property type="component" value="Unassembled WGS sequence"/>
</dbReference>
<organism evidence="1">
    <name type="scientific">Darwinula stevensoni</name>
    <dbReference type="NCBI Taxonomy" id="69355"/>
    <lineage>
        <taxon>Eukaryota</taxon>
        <taxon>Metazoa</taxon>
        <taxon>Ecdysozoa</taxon>
        <taxon>Arthropoda</taxon>
        <taxon>Crustacea</taxon>
        <taxon>Oligostraca</taxon>
        <taxon>Ostracoda</taxon>
        <taxon>Podocopa</taxon>
        <taxon>Podocopida</taxon>
        <taxon>Darwinulocopina</taxon>
        <taxon>Darwinuloidea</taxon>
        <taxon>Darwinulidae</taxon>
        <taxon>Darwinula</taxon>
    </lineage>
</organism>
<feature type="non-terminal residue" evidence="1">
    <location>
        <position position="1"/>
    </location>
</feature>
<accession>A0A7R9FU26</accession>
<evidence type="ECO:0000313" key="2">
    <source>
        <dbReference type="Proteomes" id="UP000677054"/>
    </source>
</evidence>
<evidence type="ECO:0000313" key="1">
    <source>
        <dbReference type="EMBL" id="CAD7254954.1"/>
    </source>
</evidence>
<proteinExistence type="predicted"/>
<dbReference type="AlphaFoldDB" id="A0A7R9FU26"/>
<protein>
    <submittedName>
        <fullName evidence="1">Uncharacterized protein</fullName>
    </submittedName>
</protein>
<gene>
    <name evidence="1" type="ORF">DSTB1V02_LOCUS14700</name>
</gene>
<dbReference type="EMBL" id="CAJPEV010014776">
    <property type="protein sequence ID" value="CAG0907031.1"/>
    <property type="molecule type" value="Genomic_DNA"/>
</dbReference>
<reference evidence="1" key="1">
    <citation type="submission" date="2020-11" db="EMBL/GenBank/DDBJ databases">
        <authorList>
            <person name="Tran Van P."/>
        </authorList>
    </citation>
    <scope>NUCLEOTIDE SEQUENCE</scope>
</reference>